<dbReference type="Proteomes" id="UP001238496">
    <property type="component" value="Unassembled WGS sequence"/>
</dbReference>
<feature type="coiled-coil region" evidence="1">
    <location>
        <begin position="1"/>
        <end position="28"/>
    </location>
</feature>
<dbReference type="EMBL" id="JAUSUW010000010">
    <property type="protein sequence ID" value="MDQ0422367.1"/>
    <property type="molecule type" value="Genomic_DNA"/>
</dbReference>
<evidence type="ECO:0000256" key="1">
    <source>
        <dbReference type="SAM" id="Coils"/>
    </source>
</evidence>
<protein>
    <submittedName>
        <fullName evidence="2">Uncharacterized protein</fullName>
    </submittedName>
</protein>
<gene>
    <name evidence="2" type="ORF">J2045_003415</name>
</gene>
<reference evidence="2 3" key="1">
    <citation type="submission" date="2023-07" db="EMBL/GenBank/DDBJ databases">
        <title>Genomic Encyclopedia of Type Strains, Phase IV (KMG-IV): sequencing the most valuable type-strain genomes for metagenomic binning, comparative biology and taxonomic classification.</title>
        <authorList>
            <person name="Goeker M."/>
        </authorList>
    </citation>
    <scope>NUCLEOTIDE SEQUENCE [LARGE SCALE GENOMIC DNA]</scope>
    <source>
        <strain evidence="2 3">DSM 1111</strain>
    </source>
</reference>
<keyword evidence="3" id="KW-1185">Reference proteome</keyword>
<sequence>MTSIVQEMQELLNDLQKAEQRVEILKKFESEGGQYRMGITIEHPDWHIRESVEAAWHEFVSKPAVLRWLVEHATNALEKRKEEFLATAMSHGISQAAQTQPELRT</sequence>
<organism evidence="2 3">
    <name type="scientific">Peteryoungia aggregata LMG 23059</name>
    <dbReference type="NCBI Taxonomy" id="1368425"/>
    <lineage>
        <taxon>Bacteria</taxon>
        <taxon>Pseudomonadati</taxon>
        <taxon>Pseudomonadota</taxon>
        <taxon>Alphaproteobacteria</taxon>
        <taxon>Hyphomicrobiales</taxon>
        <taxon>Rhizobiaceae</taxon>
        <taxon>Peteryoungia</taxon>
    </lineage>
</organism>
<proteinExistence type="predicted"/>
<dbReference type="RefSeq" id="WP_307374850.1">
    <property type="nucleotide sequence ID" value="NZ_JAUSUW010000010.1"/>
</dbReference>
<evidence type="ECO:0000313" key="3">
    <source>
        <dbReference type="Proteomes" id="UP001238496"/>
    </source>
</evidence>
<evidence type="ECO:0000313" key="2">
    <source>
        <dbReference type="EMBL" id="MDQ0422367.1"/>
    </source>
</evidence>
<accession>A0ABU0GAI6</accession>
<comment type="caution">
    <text evidence="2">The sequence shown here is derived from an EMBL/GenBank/DDBJ whole genome shotgun (WGS) entry which is preliminary data.</text>
</comment>
<keyword evidence="1" id="KW-0175">Coiled coil</keyword>
<name>A0ABU0GAI6_9HYPH</name>